<protein>
    <submittedName>
        <fullName evidence="2">GNAT family N-acetyltransferase</fullName>
    </submittedName>
</protein>
<accession>A0A8J6XH17</accession>
<dbReference type="Gene3D" id="3.40.630.30">
    <property type="match status" value="1"/>
</dbReference>
<comment type="caution">
    <text evidence="2">The sequence shown here is derived from an EMBL/GenBank/DDBJ whole genome shotgun (WGS) entry which is preliminary data.</text>
</comment>
<dbReference type="InterPro" id="IPR016181">
    <property type="entry name" value="Acyl_CoA_acyltransferase"/>
</dbReference>
<reference evidence="2" key="1">
    <citation type="submission" date="2020-09" db="EMBL/GenBank/DDBJ databases">
        <title>Iningainema tapete sp. nov. (Scytonemataceae, Cyanobacteria) from greenhouses in central Florida (USA) produces two types of nodularin with biosynthetic potential for microcystin-LR and anabaenopeptins.</title>
        <authorList>
            <person name="Berthold D.E."/>
            <person name="Lefler F.W."/>
            <person name="Huang I.-S."/>
            <person name="Abdulla H."/>
            <person name="Zimba P.V."/>
            <person name="Laughinghouse H.D. IV."/>
        </authorList>
    </citation>
    <scope>NUCLEOTIDE SEQUENCE</scope>
    <source>
        <strain evidence="2">BLCCT55</strain>
    </source>
</reference>
<dbReference type="SUPFAM" id="SSF55729">
    <property type="entry name" value="Acyl-CoA N-acyltransferases (Nat)"/>
    <property type="match status" value="1"/>
</dbReference>
<evidence type="ECO:0000259" key="1">
    <source>
        <dbReference type="PROSITE" id="PS51186"/>
    </source>
</evidence>
<dbReference type="PROSITE" id="PS51186">
    <property type="entry name" value="GNAT"/>
    <property type="match status" value="1"/>
</dbReference>
<feature type="domain" description="N-acetyltransferase" evidence="1">
    <location>
        <begin position="1"/>
        <end position="146"/>
    </location>
</feature>
<dbReference type="EMBL" id="JACXAE010000064">
    <property type="protein sequence ID" value="MBD2774173.1"/>
    <property type="molecule type" value="Genomic_DNA"/>
</dbReference>
<keyword evidence="3" id="KW-1185">Reference proteome</keyword>
<evidence type="ECO:0000313" key="3">
    <source>
        <dbReference type="Proteomes" id="UP000629098"/>
    </source>
</evidence>
<dbReference type="AlphaFoldDB" id="A0A8J6XH17"/>
<dbReference type="InterPro" id="IPR000182">
    <property type="entry name" value="GNAT_dom"/>
</dbReference>
<dbReference type="Pfam" id="PF00583">
    <property type="entry name" value="Acetyltransf_1"/>
    <property type="match status" value="1"/>
</dbReference>
<organism evidence="2 3">
    <name type="scientific">Iningainema tapete BLCC-T55</name>
    <dbReference type="NCBI Taxonomy" id="2748662"/>
    <lineage>
        <taxon>Bacteria</taxon>
        <taxon>Bacillati</taxon>
        <taxon>Cyanobacteriota</taxon>
        <taxon>Cyanophyceae</taxon>
        <taxon>Nostocales</taxon>
        <taxon>Scytonemataceae</taxon>
        <taxon>Iningainema tapete</taxon>
    </lineage>
</organism>
<dbReference type="CDD" id="cd04301">
    <property type="entry name" value="NAT_SF"/>
    <property type="match status" value="1"/>
</dbReference>
<gene>
    <name evidence="2" type="ORF">ICL16_19355</name>
</gene>
<dbReference type="RefSeq" id="WP_190830828.1">
    <property type="nucleotide sequence ID" value="NZ_CAWPPI010000064.1"/>
</dbReference>
<evidence type="ECO:0000313" key="2">
    <source>
        <dbReference type="EMBL" id="MBD2774173.1"/>
    </source>
</evidence>
<dbReference type="GO" id="GO:0016747">
    <property type="term" value="F:acyltransferase activity, transferring groups other than amino-acyl groups"/>
    <property type="evidence" value="ECO:0007669"/>
    <property type="project" value="InterPro"/>
</dbReference>
<dbReference type="Proteomes" id="UP000629098">
    <property type="component" value="Unassembled WGS sequence"/>
</dbReference>
<sequence>MYRFTRLDYPLQALAYQEFTFPLFRSRLQRLQPEGAIVAIAASFSSQPVGLALAEILPDGKSAEVLSVFVVANHRRRLIGSELLNRLEQELFVRGCITLQVTYITGQPTTIGWERLLQKCGWTQPQPRMVVCKTTTDRIVHAPWMQKSSLPDAYSIFPWMEITPEERLTIKETQQANPWIPPDLIPFNHEADCEPLNSVGLRYQGQVAGWVITHRLAPDTIRYSCSFVRRDLQKMGRIIPLYVNAINKQIDAKIPKGIWTVPYIHDGMVNFVQKRMAPYMNSVEESRGAYKTLLVTVGLGV</sequence>
<name>A0A8J6XH17_9CYAN</name>
<proteinExistence type="predicted"/>